<organism evidence="2 3">
    <name type="scientific">Streptantibioticus silvisoli</name>
    <dbReference type="NCBI Taxonomy" id="2705255"/>
    <lineage>
        <taxon>Bacteria</taxon>
        <taxon>Bacillati</taxon>
        <taxon>Actinomycetota</taxon>
        <taxon>Actinomycetes</taxon>
        <taxon>Kitasatosporales</taxon>
        <taxon>Streptomycetaceae</taxon>
        <taxon>Streptantibioticus</taxon>
    </lineage>
</organism>
<dbReference type="SUPFAM" id="SSF51735">
    <property type="entry name" value="NAD(P)-binding Rossmann-fold domains"/>
    <property type="match status" value="1"/>
</dbReference>
<dbReference type="PANTHER" id="PTHR48079">
    <property type="entry name" value="PROTEIN YEEZ"/>
    <property type="match status" value="1"/>
</dbReference>
<dbReference type="RefSeq" id="WP_282704474.1">
    <property type="nucleotide sequence ID" value="NZ_JAAGKO020000007.1"/>
</dbReference>
<dbReference type="InterPro" id="IPR036291">
    <property type="entry name" value="NAD(P)-bd_dom_sf"/>
</dbReference>
<sequence>MSRALVLGGTGLIGRAVARRLLDAGWQVDLAARDAARMPAGLAADGARFVTVDRDDPASLAGALGPGADLVVDCLCYTAAQARLLLPLLKDTACGVMISARGVYADAFGNHVNSDVAPVFTGPVPETQATVPPGDGDYRTREGYGANKVAAEHVLLDSGLPVTVLRPSQVHGEGGDRPREWVFVKRALDRRPAVLLAHRGARPVHLTGAANLAALVETVAARPAARVLNCADPDAPTGLDVVRLVAARLGHRWREVLLDGDHDGLGHHPWNTPYPLRLDMSAAEALGYVPAGDYAALAGVAIDRLAAAARPGAAGHVLPGADEEYFAPLLDYAAEDRYLAGRTP</sequence>
<keyword evidence="3" id="KW-1185">Reference proteome</keyword>
<dbReference type="EMBL" id="JAAGKO020000007">
    <property type="protein sequence ID" value="MDI5962614.1"/>
    <property type="molecule type" value="Genomic_DNA"/>
</dbReference>
<evidence type="ECO:0000313" key="2">
    <source>
        <dbReference type="EMBL" id="MDI5962614.1"/>
    </source>
</evidence>
<evidence type="ECO:0000313" key="3">
    <source>
        <dbReference type="Proteomes" id="UP001156398"/>
    </source>
</evidence>
<proteinExistence type="predicted"/>
<accession>A0ABT6VX67</accession>
<gene>
    <name evidence="2" type="ORF">POF43_007795</name>
</gene>
<protein>
    <submittedName>
        <fullName evidence="2">NAD(P)H-binding protein</fullName>
    </submittedName>
</protein>
<dbReference type="InterPro" id="IPR051783">
    <property type="entry name" value="NAD(P)-dependent_oxidoreduct"/>
</dbReference>
<dbReference type="Proteomes" id="UP001156398">
    <property type="component" value="Unassembled WGS sequence"/>
</dbReference>
<dbReference type="PANTHER" id="PTHR48079:SF6">
    <property type="entry name" value="NAD(P)-BINDING DOMAIN-CONTAINING PROTEIN-RELATED"/>
    <property type="match status" value="1"/>
</dbReference>
<dbReference type="Gene3D" id="3.40.50.720">
    <property type="entry name" value="NAD(P)-binding Rossmann-like Domain"/>
    <property type="match status" value="1"/>
</dbReference>
<evidence type="ECO:0000259" key="1">
    <source>
        <dbReference type="Pfam" id="PF13460"/>
    </source>
</evidence>
<feature type="domain" description="NAD(P)-binding" evidence="1">
    <location>
        <begin position="8"/>
        <end position="173"/>
    </location>
</feature>
<reference evidence="2 3" key="1">
    <citation type="submission" date="2023-05" db="EMBL/GenBank/DDBJ databases">
        <title>Streptantibioticus silvisoli sp. nov., acidotolerant actinomycetes 1 from pine litter.</title>
        <authorList>
            <person name="Swiecimska M."/>
            <person name="Golinska P."/>
            <person name="Sangal V."/>
            <person name="Wachnowicz B."/>
            <person name="Goodfellow M."/>
        </authorList>
    </citation>
    <scope>NUCLEOTIDE SEQUENCE [LARGE SCALE GENOMIC DNA]</scope>
    <source>
        <strain evidence="2 3">SL54</strain>
    </source>
</reference>
<name>A0ABT6VX67_9ACTN</name>
<comment type="caution">
    <text evidence="2">The sequence shown here is derived from an EMBL/GenBank/DDBJ whole genome shotgun (WGS) entry which is preliminary data.</text>
</comment>
<dbReference type="InterPro" id="IPR016040">
    <property type="entry name" value="NAD(P)-bd_dom"/>
</dbReference>
<dbReference type="Pfam" id="PF13460">
    <property type="entry name" value="NAD_binding_10"/>
    <property type="match status" value="1"/>
</dbReference>